<evidence type="ECO:0000313" key="2">
    <source>
        <dbReference type="Proteomes" id="UP000298616"/>
    </source>
</evidence>
<organism evidence="1 2">
    <name type="scientific">Mangrovivirga cuniculi</name>
    <dbReference type="NCBI Taxonomy" id="2715131"/>
    <lineage>
        <taxon>Bacteria</taxon>
        <taxon>Pseudomonadati</taxon>
        <taxon>Bacteroidota</taxon>
        <taxon>Cytophagia</taxon>
        <taxon>Cytophagales</taxon>
        <taxon>Mangrovivirgaceae</taxon>
        <taxon>Mangrovivirga</taxon>
    </lineage>
</organism>
<dbReference type="Proteomes" id="UP000298616">
    <property type="component" value="Chromosome"/>
</dbReference>
<accession>A0A4D7JQ04</accession>
<dbReference type="KEGG" id="fpf:DCC35_12730"/>
<name>A0A4D7JQ04_9BACT</name>
<dbReference type="EMBL" id="CP028923">
    <property type="protein sequence ID" value="QCK15550.1"/>
    <property type="molecule type" value="Genomic_DNA"/>
</dbReference>
<reference evidence="1 2" key="1">
    <citation type="submission" date="2018-04" db="EMBL/GenBank/DDBJ databases">
        <title>Complete genome uncultured novel isolate.</title>
        <authorList>
            <person name="Merlino G."/>
        </authorList>
    </citation>
    <scope>NUCLEOTIDE SEQUENCE [LARGE SCALE GENOMIC DNA]</scope>
    <source>
        <strain evidence="2">R1DC9</strain>
    </source>
</reference>
<dbReference type="InterPro" id="IPR028994">
    <property type="entry name" value="Integrin_alpha_N"/>
</dbReference>
<dbReference type="PANTHER" id="PTHR44103:SF1">
    <property type="entry name" value="PROPROTEIN CONVERTASE P"/>
    <property type="match status" value="1"/>
</dbReference>
<gene>
    <name evidence="1" type="ORF">DCC35_12730</name>
</gene>
<sequence length="657" mass="71684">MGNKLFLIAFLSISSIFTIFSQSVTEETGDLCRNGIDDDGDGVIDCYDESCAADAVCDGFFLDPTSGSCDIPIPPVDFEMVNTAGSSNRNVHTQARIVIGDLNNDGIPEVVTPHKWDQELRILYSTGPDAGDTEYQSSTTVIGNDKFRPELEVAIANLDNDDCGEVFSIERSKGDAKGNEFNGDFFLVMYDCQLNEIYRVNIGPDNPGIIGLADFNGDGNVEIYFKDQIRDAKTGALIADGNMGDWDSEVNHGPVAMDINPNSPGMELIVGGTIYNVNINSGTMTVWKELPEYFTKDMGYATYSTTSVADVNGDGLLDVVMTGATGSNDGNTAVFIWDPHNDVHQVYETPDNWLWGTGRVTLSDIDNDGLMNAVFVSGSTLYNLEINSDLSYTVEWTKQIEDSLSGIIGVTAYDFDNDGIKEIVYRDATFLTIASGEDGSTIHQEICQSHTFMEYPLIVDANGDGNTNIVVPCNFSDNSSAFKIGDGLQQQGNGNLRIYEAAGQQYWVPTRDVWNQHGYHVTNVNDNLVIPAFHYNSTREFPGNCFGDGQTINPLNNFMVQTPSLDANGCPDLPRAELEFDPIINDDGTANFITVNPPTCPNEQFTIDYVVKNTGDIAVADNLLMTLYAGDPRTDATAQKLLTIDRMISLAPGILCL</sequence>
<dbReference type="OrthoDB" id="9805017at2"/>
<dbReference type="RefSeq" id="WP_137091145.1">
    <property type="nucleotide sequence ID" value="NZ_CP028923.1"/>
</dbReference>
<dbReference type="PANTHER" id="PTHR44103">
    <property type="entry name" value="PROPROTEIN CONVERTASE P"/>
    <property type="match status" value="1"/>
</dbReference>
<dbReference type="SUPFAM" id="SSF69318">
    <property type="entry name" value="Integrin alpha N-terminal domain"/>
    <property type="match status" value="1"/>
</dbReference>
<protein>
    <recommendedName>
        <fullName evidence="3">Repeat domain-containing protein</fullName>
    </recommendedName>
</protein>
<evidence type="ECO:0008006" key="3">
    <source>
        <dbReference type="Google" id="ProtNLM"/>
    </source>
</evidence>
<dbReference type="AlphaFoldDB" id="A0A4D7JQ04"/>
<keyword evidence="2" id="KW-1185">Reference proteome</keyword>
<evidence type="ECO:0000313" key="1">
    <source>
        <dbReference type="EMBL" id="QCK15550.1"/>
    </source>
</evidence>
<proteinExistence type="predicted"/>